<dbReference type="GO" id="GO:0006364">
    <property type="term" value="P:rRNA processing"/>
    <property type="evidence" value="ECO:0007669"/>
    <property type="project" value="UniProtKB-KW"/>
</dbReference>
<dbReference type="GO" id="GO:0000956">
    <property type="term" value="P:nuclear-transcribed mRNA catabolic process"/>
    <property type="evidence" value="ECO:0007669"/>
    <property type="project" value="TreeGrafter"/>
</dbReference>
<dbReference type="PANTHER" id="PTHR12341">
    <property type="entry name" value="5'-&gt;3' EXORIBONUCLEASE"/>
    <property type="match status" value="1"/>
</dbReference>
<sequence length="318" mass="36142">MGVPALFRWLSKKYPKIVQSVAEEEETEMPDAEGINIKVPVNMATPNPNGTEFDNLYLDMNGIVHPCTHPDNKPAPETEEEMMVDIFSYTERVVNMVRPRKVLFMAIDGVAPRAKMNQQRSRRFRSAQEAKDKEEARREAVAEWEAMGKTISDDEKNKVAWDSNAITPGTPFMDLLALSLRYWVVQKMNTDPGWKDLQVIISDASVPGEGEHKIMDFIRRQRTNVGHDPNSRHVIYGLDADLIMLALATHEPHFKVLREDVFSQDKGTGCRICGEEGHYAAQCTGVKTEIKKPPTEKKPFIFLDVAILREYLEVELDV</sequence>
<name>F8NLZ0_SERL9</name>
<accession>F8NLZ0</accession>
<dbReference type="Proteomes" id="UP000008064">
    <property type="component" value="Unassembled WGS sequence"/>
</dbReference>
<protein>
    <recommendedName>
        <fullName evidence="12">CCHC-type domain-containing protein</fullName>
    </recommendedName>
</protein>
<keyword evidence="7" id="KW-0175">Coiled coil</keyword>
<comment type="function">
    <text evidence="8">Possesses 5'-&gt;3' exoribonuclease activity. Required for the processing of nuclear mRNA and rRNA precursors. May promote the termination of transcription by RNA polymerase II. Essential for vegetative cell growth and chromosome segregation.</text>
</comment>
<dbReference type="InterPro" id="IPR004859">
    <property type="entry name" value="Xrn1_N"/>
</dbReference>
<dbReference type="PROSITE" id="PS50158">
    <property type="entry name" value="ZF_CCHC"/>
    <property type="match status" value="1"/>
</dbReference>
<evidence type="ECO:0000256" key="6">
    <source>
        <dbReference type="ARBA" id="ARBA00022839"/>
    </source>
</evidence>
<dbReference type="FunFam" id="3.40.50.12390:FF:000003">
    <property type="entry name" value="5'-3' exoribonuclease"/>
    <property type="match status" value="1"/>
</dbReference>
<keyword evidence="6" id="KW-0269">Exonuclease</keyword>
<evidence type="ECO:0000256" key="4">
    <source>
        <dbReference type="ARBA" id="ARBA00022722"/>
    </source>
</evidence>
<keyword evidence="4" id="KW-0540">Nuclease</keyword>
<keyword evidence="3" id="KW-0507">mRNA processing</keyword>
<dbReference type="InterPro" id="IPR027073">
    <property type="entry name" value="5_3_exoribonuclease"/>
</dbReference>
<dbReference type="OrthoDB" id="372487at2759"/>
<dbReference type="SMART" id="SM00343">
    <property type="entry name" value="ZnF_C2HC"/>
    <property type="match status" value="1"/>
</dbReference>
<dbReference type="HOGENOM" id="CLU_006038_4_2_1"/>
<evidence type="ECO:0000256" key="5">
    <source>
        <dbReference type="ARBA" id="ARBA00022801"/>
    </source>
</evidence>
<dbReference type="GO" id="GO:0003723">
    <property type="term" value="F:RNA binding"/>
    <property type="evidence" value="ECO:0007669"/>
    <property type="project" value="TreeGrafter"/>
</dbReference>
<dbReference type="InterPro" id="IPR001878">
    <property type="entry name" value="Znf_CCHC"/>
</dbReference>
<dbReference type="PANTHER" id="PTHR12341:SF41">
    <property type="entry name" value="5'-3' EXORIBONUCLEASE 2"/>
    <property type="match status" value="1"/>
</dbReference>
<evidence type="ECO:0000256" key="11">
    <source>
        <dbReference type="SAM" id="MobiDB-lite"/>
    </source>
</evidence>
<reference evidence="13" key="1">
    <citation type="submission" date="2011-04" db="EMBL/GenBank/DDBJ databases">
        <title>Evolution of plant cell wall degrading machinery underlies the functional diversity of forest fungi.</title>
        <authorList>
            <consortium name="US DOE Joint Genome Institute (JGI-PGF)"/>
            <person name="Eastwood D.C."/>
            <person name="Floudas D."/>
            <person name="Binder M."/>
            <person name="Majcherczyk A."/>
            <person name="Schneider P."/>
            <person name="Aerts A."/>
            <person name="Asiegbu F.O."/>
            <person name="Baker S.E."/>
            <person name="Barry K."/>
            <person name="Bendiksby M."/>
            <person name="Blumentritt M."/>
            <person name="Coutinho P.M."/>
            <person name="Cullen D."/>
            <person name="Cullen D."/>
            <person name="Gathman A."/>
            <person name="Goodell B."/>
            <person name="Henrissat B."/>
            <person name="Ihrmark K."/>
            <person name="Kauserud H."/>
            <person name="Kohler A."/>
            <person name="LaButti K."/>
            <person name="Lapidus A."/>
            <person name="Lavin J.L."/>
            <person name="Lee Y.-H."/>
            <person name="Lindquist E."/>
            <person name="Lilly W."/>
            <person name="Lucas S."/>
            <person name="Morin E."/>
            <person name="Murat C."/>
            <person name="Oguiza J.A."/>
            <person name="Park J."/>
            <person name="Pisabarro A.G."/>
            <person name="Riley R."/>
            <person name="Rosling A."/>
            <person name="Salamov A."/>
            <person name="Schmidt O."/>
            <person name="Schmutz J."/>
            <person name="Skrede I."/>
            <person name="Stenlid J."/>
            <person name="Wiebenga A."/>
            <person name="Xie X."/>
            <person name="Kues U."/>
            <person name="Hibbett D.S."/>
            <person name="Hoffmeister D."/>
            <person name="Hogberg N."/>
            <person name="Martin F."/>
            <person name="Grigoriev I.V."/>
            <person name="Watkinson S.C."/>
        </authorList>
    </citation>
    <scope>NUCLEOTIDE SEQUENCE</scope>
    <source>
        <strain evidence="13">S7.9</strain>
    </source>
</reference>
<organism>
    <name type="scientific">Serpula lacrymans var. lacrymans (strain S7.9)</name>
    <name type="common">Dry rot fungus</name>
    <dbReference type="NCBI Taxonomy" id="578457"/>
    <lineage>
        <taxon>Eukaryota</taxon>
        <taxon>Fungi</taxon>
        <taxon>Dikarya</taxon>
        <taxon>Basidiomycota</taxon>
        <taxon>Agaricomycotina</taxon>
        <taxon>Agaricomycetes</taxon>
        <taxon>Agaricomycetidae</taxon>
        <taxon>Boletales</taxon>
        <taxon>Coniophorineae</taxon>
        <taxon>Serpulaceae</taxon>
        <taxon>Serpula</taxon>
    </lineage>
</organism>
<dbReference type="SUPFAM" id="SSF57756">
    <property type="entry name" value="Retrovirus zinc finger-like domains"/>
    <property type="match status" value="1"/>
</dbReference>
<dbReference type="GO" id="GO:0005634">
    <property type="term" value="C:nucleus"/>
    <property type="evidence" value="ECO:0007669"/>
    <property type="project" value="TreeGrafter"/>
</dbReference>
<dbReference type="InterPro" id="IPR036875">
    <property type="entry name" value="Znf_CCHC_sf"/>
</dbReference>
<dbReference type="GO" id="GO:0004534">
    <property type="term" value="F:5'-3' RNA exonuclease activity"/>
    <property type="evidence" value="ECO:0007669"/>
    <property type="project" value="TreeGrafter"/>
</dbReference>
<keyword evidence="10" id="KW-0862">Zinc</keyword>
<dbReference type="EMBL" id="GL945431">
    <property type="protein sequence ID" value="EGO27294.1"/>
    <property type="molecule type" value="Genomic_DNA"/>
</dbReference>
<feature type="region of interest" description="Disordered" evidence="11">
    <location>
        <begin position="116"/>
        <end position="137"/>
    </location>
</feature>
<keyword evidence="10" id="KW-0479">Metal-binding</keyword>
<feature type="compositionally biased region" description="Basic and acidic residues" evidence="11">
    <location>
        <begin position="126"/>
        <end position="137"/>
    </location>
</feature>
<keyword evidence="5" id="KW-0378">Hydrolase</keyword>
<dbReference type="GeneID" id="18810968"/>
<comment type="subunit">
    <text evidence="9">Interacts with RAI1; the interaction is direct, stabilizes RAT1 protein structure and may stimulate its exoribonuclease activity. The interaction also stimulates RAI1 pyrophosphohydrolase activity, probably by recruiting it to mRNA substrates.</text>
</comment>
<proteinExistence type="inferred from homology"/>
<evidence type="ECO:0000256" key="2">
    <source>
        <dbReference type="ARBA" id="ARBA00022552"/>
    </source>
</evidence>
<evidence type="ECO:0000256" key="10">
    <source>
        <dbReference type="PROSITE-ProRule" id="PRU00047"/>
    </source>
</evidence>
<gene>
    <name evidence="13" type="ORF">SERLADRAFT_381861</name>
</gene>
<dbReference type="Pfam" id="PF00098">
    <property type="entry name" value="zf-CCHC"/>
    <property type="match status" value="1"/>
</dbReference>
<evidence type="ECO:0000259" key="12">
    <source>
        <dbReference type="PROSITE" id="PS50158"/>
    </source>
</evidence>
<evidence type="ECO:0000256" key="1">
    <source>
        <dbReference type="ARBA" id="ARBA00006994"/>
    </source>
</evidence>
<dbReference type="Gene3D" id="3.40.50.12390">
    <property type="match status" value="2"/>
</dbReference>
<keyword evidence="2" id="KW-0698">rRNA processing</keyword>
<evidence type="ECO:0000256" key="7">
    <source>
        <dbReference type="ARBA" id="ARBA00023054"/>
    </source>
</evidence>
<feature type="non-terminal residue" evidence="13">
    <location>
        <position position="318"/>
    </location>
</feature>
<dbReference type="KEGG" id="sla:SERLADRAFT_381861"/>
<dbReference type="CDD" id="cd18673">
    <property type="entry name" value="PIN_XRN1-2-like"/>
    <property type="match status" value="1"/>
</dbReference>
<evidence type="ECO:0000256" key="8">
    <source>
        <dbReference type="ARBA" id="ARBA00046137"/>
    </source>
</evidence>
<feature type="domain" description="CCHC-type" evidence="12">
    <location>
        <begin position="270"/>
        <end position="283"/>
    </location>
</feature>
<evidence type="ECO:0000256" key="9">
    <source>
        <dbReference type="ARBA" id="ARBA00046943"/>
    </source>
</evidence>
<dbReference type="AlphaFoldDB" id="F8NLZ0"/>
<keyword evidence="10" id="KW-0863">Zinc-finger</keyword>
<evidence type="ECO:0000313" key="13">
    <source>
        <dbReference type="EMBL" id="EGO27294.1"/>
    </source>
</evidence>
<comment type="similarity">
    <text evidence="1">Belongs to the 5'-3' exonuclease family. XRN2/RAT1 subfamily.</text>
</comment>
<dbReference type="RefSeq" id="XP_007315385.1">
    <property type="nucleotide sequence ID" value="XM_007315323.1"/>
</dbReference>
<dbReference type="GO" id="GO:0008270">
    <property type="term" value="F:zinc ion binding"/>
    <property type="evidence" value="ECO:0007669"/>
    <property type="project" value="UniProtKB-KW"/>
</dbReference>
<evidence type="ECO:0000256" key="3">
    <source>
        <dbReference type="ARBA" id="ARBA00022664"/>
    </source>
</evidence>
<dbReference type="GO" id="GO:0006397">
    <property type="term" value="P:mRNA processing"/>
    <property type="evidence" value="ECO:0007669"/>
    <property type="project" value="UniProtKB-KW"/>
</dbReference>
<dbReference type="Pfam" id="PF03159">
    <property type="entry name" value="XRN_N"/>
    <property type="match status" value="1"/>
</dbReference>